<accession>K1IJH3</accession>
<comment type="caution">
    <text evidence="2">The sequence shown here is derived from an EMBL/GenBank/DDBJ whole genome shotgun (WGS) entry which is preliminary data.</text>
</comment>
<keyword evidence="1" id="KW-0472">Membrane</keyword>
<evidence type="ECO:0000313" key="3">
    <source>
        <dbReference type="Proteomes" id="UP000006087"/>
    </source>
</evidence>
<sequence length="32" mass="3675">MSFCHVLVGVFFLKFIPDLSIYRVSGVNAMKR</sequence>
<proteinExistence type="predicted"/>
<gene>
    <name evidence="2" type="ORF">HMPREF1168_03340</name>
</gene>
<dbReference type="Proteomes" id="UP000006087">
    <property type="component" value="Unassembled WGS sequence"/>
</dbReference>
<evidence type="ECO:0000256" key="1">
    <source>
        <dbReference type="SAM" id="Phobius"/>
    </source>
</evidence>
<feature type="transmembrane region" description="Helical" evidence="1">
    <location>
        <begin position="6"/>
        <end position="24"/>
    </location>
</feature>
<reference evidence="2 3" key="1">
    <citation type="submission" date="2012-06" db="EMBL/GenBank/DDBJ databases">
        <title>The Genome Sequence of Aeromonas veronii AMC34.</title>
        <authorList>
            <consortium name="The Broad Institute Genome Sequencing Platform"/>
            <person name="Earl A."/>
            <person name="Ward D."/>
            <person name="Feldgarden M."/>
            <person name="Gevers D."/>
            <person name="Graf J."/>
            <person name="Tomasi A."/>
            <person name="Horneman A."/>
            <person name="Walker B."/>
            <person name="Young S.K."/>
            <person name="Zeng Q."/>
            <person name="Gargeya S."/>
            <person name="Fitzgerald M."/>
            <person name="Haas B."/>
            <person name="Abouelleil A."/>
            <person name="Alvarado L."/>
            <person name="Arachchi H.M."/>
            <person name="Berlin A.M."/>
            <person name="Chapman S.B."/>
            <person name="Goldberg J."/>
            <person name="Griggs A."/>
            <person name="Gujja S."/>
            <person name="Hansen M."/>
            <person name="Howarth C."/>
            <person name="Imamovic A."/>
            <person name="Larimer J."/>
            <person name="McCowan C."/>
            <person name="Montmayeur A."/>
            <person name="Murphy C."/>
            <person name="Neiman D."/>
            <person name="Pearson M."/>
            <person name="Priest M."/>
            <person name="Roberts A."/>
            <person name="Saif S."/>
            <person name="Shea T."/>
            <person name="Sisk P."/>
            <person name="Sykes S."/>
            <person name="Wortman J."/>
            <person name="Nusbaum C."/>
            <person name="Birren B."/>
        </authorList>
    </citation>
    <scope>NUCLEOTIDE SEQUENCE [LARGE SCALE GENOMIC DNA]</scope>
    <source>
        <strain evidence="2 3">AMC34</strain>
    </source>
</reference>
<protein>
    <submittedName>
        <fullName evidence="2">Uncharacterized protein</fullName>
    </submittedName>
</protein>
<name>K1IJH3_AERVE</name>
<dbReference type="HOGENOM" id="CLU_3387673_0_0_6"/>
<dbReference type="EMBL" id="AGWU01000022">
    <property type="protein sequence ID" value="EKB18331.1"/>
    <property type="molecule type" value="Genomic_DNA"/>
</dbReference>
<keyword evidence="1" id="KW-1133">Transmembrane helix</keyword>
<keyword evidence="1" id="KW-0812">Transmembrane</keyword>
<evidence type="ECO:0000313" key="2">
    <source>
        <dbReference type="EMBL" id="EKB18331.1"/>
    </source>
</evidence>
<organism evidence="2 3">
    <name type="scientific">Aeromonas veronii AMC34</name>
    <dbReference type="NCBI Taxonomy" id="1073383"/>
    <lineage>
        <taxon>Bacteria</taxon>
        <taxon>Pseudomonadati</taxon>
        <taxon>Pseudomonadota</taxon>
        <taxon>Gammaproteobacteria</taxon>
        <taxon>Aeromonadales</taxon>
        <taxon>Aeromonadaceae</taxon>
        <taxon>Aeromonas</taxon>
    </lineage>
</organism>
<dbReference type="AlphaFoldDB" id="K1IJH3"/>